<evidence type="ECO:0000313" key="11">
    <source>
        <dbReference type="EMBL" id="MCK2035862.1"/>
    </source>
</evidence>
<feature type="transmembrane region" description="Helical" evidence="9">
    <location>
        <begin position="416"/>
        <end position="437"/>
    </location>
</feature>
<dbReference type="Gene3D" id="1.20.1250.20">
    <property type="entry name" value="MFS general substrate transporter like domains"/>
    <property type="match status" value="1"/>
</dbReference>
<feature type="transmembrane region" description="Helical" evidence="9">
    <location>
        <begin position="103"/>
        <end position="122"/>
    </location>
</feature>
<dbReference type="SUPFAM" id="SSF103473">
    <property type="entry name" value="MFS general substrate transporter"/>
    <property type="match status" value="1"/>
</dbReference>
<evidence type="ECO:0000256" key="4">
    <source>
        <dbReference type="ARBA" id="ARBA00022692"/>
    </source>
</evidence>
<keyword evidence="12" id="KW-1185">Reference proteome</keyword>
<keyword evidence="7 9" id="KW-0472">Membrane</keyword>
<dbReference type="EMBL" id="JAHWXN010000001">
    <property type="protein sequence ID" value="MCK2035862.1"/>
    <property type="molecule type" value="Genomic_DNA"/>
</dbReference>
<dbReference type="PANTHER" id="PTHR43528">
    <property type="entry name" value="ALPHA-KETOGLUTARATE PERMEASE"/>
    <property type="match status" value="1"/>
</dbReference>
<organism evidence="11 12">
    <name type="scientific">Microbacterium croceum</name>
    <dbReference type="NCBI Taxonomy" id="2851645"/>
    <lineage>
        <taxon>Bacteria</taxon>
        <taxon>Bacillati</taxon>
        <taxon>Actinomycetota</taxon>
        <taxon>Actinomycetes</taxon>
        <taxon>Micrococcales</taxon>
        <taxon>Microbacteriaceae</taxon>
        <taxon>Microbacterium</taxon>
    </lineage>
</organism>
<keyword evidence="4 9" id="KW-0812">Transmembrane</keyword>
<feature type="transmembrane region" description="Helical" evidence="9">
    <location>
        <begin position="203"/>
        <end position="222"/>
    </location>
</feature>
<evidence type="ECO:0000256" key="3">
    <source>
        <dbReference type="ARBA" id="ARBA00022475"/>
    </source>
</evidence>
<reference evidence="11 12" key="1">
    <citation type="submission" date="2021-06" db="EMBL/GenBank/DDBJ databases">
        <title>Genome-based taxonomic framework of Microbacterium strains isolated from marine environment, the description of four new species and reclassification of four preexisting species.</title>
        <authorList>
            <person name="Lee S.D."/>
            <person name="Kim S.-M."/>
            <person name="Byeon Y.-S."/>
            <person name="Yang H.L."/>
            <person name="Kim I.S."/>
        </authorList>
    </citation>
    <scope>NUCLEOTIDE SEQUENCE [LARGE SCALE GENOMIC DNA]</scope>
    <source>
        <strain evidence="11 12">SSW1-49</strain>
    </source>
</reference>
<dbReference type="InterPro" id="IPR011701">
    <property type="entry name" value="MFS"/>
</dbReference>
<gene>
    <name evidence="11" type="ORF">KZC51_06905</name>
</gene>
<feature type="transmembrane region" description="Helical" evidence="9">
    <location>
        <begin position="167"/>
        <end position="191"/>
    </location>
</feature>
<evidence type="ECO:0000256" key="5">
    <source>
        <dbReference type="ARBA" id="ARBA00022847"/>
    </source>
</evidence>
<evidence type="ECO:0000259" key="10">
    <source>
        <dbReference type="PROSITE" id="PS50850"/>
    </source>
</evidence>
<feature type="transmembrane region" description="Helical" evidence="9">
    <location>
        <begin position="386"/>
        <end position="410"/>
    </location>
</feature>
<accession>A0ABT0FCS1</accession>
<protein>
    <submittedName>
        <fullName evidence="11">MFS transporter</fullName>
    </submittedName>
</protein>
<feature type="compositionally biased region" description="Polar residues" evidence="8">
    <location>
        <begin position="9"/>
        <end position="18"/>
    </location>
</feature>
<comment type="subcellular location">
    <subcellularLocation>
        <location evidence="1">Cell membrane</location>
        <topology evidence="1">Multi-pass membrane protein</topology>
    </subcellularLocation>
</comment>
<dbReference type="Pfam" id="PF07690">
    <property type="entry name" value="MFS_1"/>
    <property type="match status" value="1"/>
</dbReference>
<evidence type="ECO:0000256" key="7">
    <source>
        <dbReference type="ARBA" id="ARBA00023136"/>
    </source>
</evidence>
<name>A0ABT0FCS1_9MICO</name>
<dbReference type="InterPro" id="IPR051084">
    <property type="entry name" value="H+-coupled_symporters"/>
</dbReference>
<feature type="transmembrane region" description="Helical" evidence="9">
    <location>
        <begin position="257"/>
        <end position="276"/>
    </location>
</feature>
<feature type="region of interest" description="Disordered" evidence="8">
    <location>
        <begin position="1"/>
        <end position="24"/>
    </location>
</feature>
<evidence type="ECO:0000256" key="8">
    <source>
        <dbReference type="SAM" id="MobiDB-lite"/>
    </source>
</evidence>
<feature type="transmembrane region" description="Helical" evidence="9">
    <location>
        <begin position="296"/>
        <end position="315"/>
    </location>
</feature>
<proteinExistence type="predicted"/>
<feature type="transmembrane region" description="Helical" evidence="9">
    <location>
        <begin position="351"/>
        <end position="374"/>
    </location>
</feature>
<evidence type="ECO:0000313" key="12">
    <source>
        <dbReference type="Proteomes" id="UP001300096"/>
    </source>
</evidence>
<evidence type="ECO:0000256" key="2">
    <source>
        <dbReference type="ARBA" id="ARBA00022448"/>
    </source>
</evidence>
<sequence length="447" mass="47597">MTPPERRSSPVTQETTTRPVDDARSRRHDTRNLFALSAGHALEWFDWAMFGLLSVYIGNAFFPGDSPASATLNSLAVFAVGFIFRPIGGVVFGLVADRVGRKIVMIGSVGVTAAASLVIGVLPTHETLGVWAGIIVLLMRIVQGISTGIEAPLSQAYGLELVPERPGYVAGFMAFFNNLGNLLAPLTAFGASALLGATAMGEYGWRIPFILGGVLGVLVLWLRRSLPETLPVGVVGKNGEVATRTETIEVWRGVRHYWLSVIAVVFVIGAIMAYNYTWLSGLPSLATGAFGEDPTAVFAVSTTMSIVLTLGALVLSRILDKWALSRWFLVGRILAIPTIFLVLLYNDGGIGPLAGVMLGGSLVLLLNLTIYNAVANSLFPQHIRGTAMGLGYGVGVALFGGTASYLFVWLQSIGAGWMFPIYIATLCAISVVLYVLAKKRNGVFVGS</sequence>
<comment type="caution">
    <text evidence="11">The sequence shown here is derived from an EMBL/GenBank/DDBJ whole genome shotgun (WGS) entry which is preliminary data.</text>
</comment>
<feature type="transmembrane region" description="Helical" evidence="9">
    <location>
        <begin position="128"/>
        <end position="146"/>
    </location>
</feature>
<feature type="transmembrane region" description="Helical" evidence="9">
    <location>
        <begin position="33"/>
        <end position="57"/>
    </location>
</feature>
<evidence type="ECO:0000256" key="1">
    <source>
        <dbReference type="ARBA" id="ARBA00004651"/>
    </source>
</evidence>
<keyword evidence="6 9" id="KW-1133">Transmembrane helix</keyword>
<dbReference type="InterPro" id="IPR036259">
    <property type="entry name" value="MFS_trans_sf"/>
</dbReference>
<feature type="transmembrane region" description="Helical" evidence="9">
    <location>
        <begin position="327"/>
        <end position="345"/>
    </location>
</feature>
<dbReference type="PROSITE" id="PS50850">
    <property type="entry name" value="MFS"/>
    <property type="match status" value="1"/>
</dbReference>
<dbReference type="PANTHER" id="PTHR43528:SF1">
    <property type="entry name" value="ALPHA-KETOGLUTARATE PERMEASE"/>
    <property type="match status" value="1"/>
</dbReference>
<feature type="transmembrane region" description="Helical" evidence="9">
    <location>
        <begin position="77"/>
        <end position="96"/>
    </location>
</feature>
<dbReference type="InterPro" id="IPR020846">
    <property type="entry name" value="MFS_dom"/>
</dbReference>
<keyword evidence="3" id="KW-1003">Cell membrane</keyword>
<feature type="domain" description="Major facilitator superfamily (MFS) profile" evidence="10">
    <location>
        <begin position="32"/>
        <end position="442"/>
    </location>
</feature>
<keyword evidence="5" id="KW-0769">Symport</keyword>
<evidence type="ECO:0000256" key="9">
    <source>
        <dbReference type="SAM" id="Phobius"/>
    </source>
</evidence>
<dbReference type="Proteomes" id="UP001300096">
    <property type="component" value="Unassembled WGS sequence"/>
</dbReference>
<keyword evidence="2" id="KW-0813">Transport</keyword>
<evidence type="ECO:0000256" key="6">
    <source>
        <dbReference type="ARBA" id="ARBA00022989"/>
    </source>
</evidence>